<dbReference type="InterPro" id="IPR001763">
    <property type="entry name" value="Rhodanese-like_dom"/>
</dbReference>
<dbReference type="Gene3D" id="3.40.50.720">
    <property type="entry name" value="NAD(P)-binding Rossmann-like Domain"/>
    <property type="match status" value="1"/>
</dbReference>
<dbReference type="CDD" id="cd00158">
    <property type="entry name" value="RHOD"/>
    <property type="match status" value="1"/>
</dbReference>
<reference evidence="2 3" key="1">
    <citation type="journal article" date="2016" name="Front. Microbiol.">
        <title>Genomic Resource of Rice Seed Associated Bacteria.</title>
        <authorList>
            <person name="Midha S."/>
            <person name="Bansal K."/>
            <person name="Sharma S."/>
            <person name="Kumar N."/>
            <person name="Patil P.P."/>
            <person name="Chaudhry V."/>
            <person name="Patil P.B."/>
        </authorList>
    </citation>
    <scope>NUCLEOTIDE SEQUENCE [LARGE SCALE GENOMIC DNA]</scope>
    <source>
        <strain evidence="2 3">NS263</strain>
    </source>
</reference>
<accession>A0ABR5S6N6</accession>
<organism evidence="2 3">
    <name type="scientific">Curtobacterium oceanosedimentum</name>
    <dbReference type="NCBI Taxonomy" id="465820"/>
    <lineage>
        <taxon>Bacteria</taxon>
        <taxon>Bacillati</taxon>
        <taxon>Actinomycetota</taxon>
        <taxon>Actinomycetes</taxon>
        <taxon>Micrococcales</taxon>
        <taxon>Microbacteriaceae</taxon>
        <taxon>Curtobacterium</taxon>
    </lineage>
</organism>
<dbReference type="Pfam" id="PF00581">
    <property type="entry name" value="Rhodanese"/>
    <property type="match status" value="1"/>
</dbReference>
<dbReference type="CDD" id="cd00757">
    <property type="entry name" value="ThiF_MoeB_HesA_family"/>
    <property type="match status" value="1"/>
</dbReference>
<dbReference type="InterPro" id="IPR036873">
    <property type="entry name" value="Rhodanese-like_dom_sf"/>
</dbReference>
<dbReference type="InterPro" id="IPR045886">
    <property type="entry name" value="ThiF/MoeB/HesA"/>
</dbReference>
<evidence type="ECO:0000259" key="1">
    <source>
        <dbReference type="PROSITE" id="PS50206"/>
    </source>
</evidence>
<dbReference type="PANTHER" id="PTHR10953:SF102">
    <property type="entry name" value="ADENYLYLTRANSFERASE AND SULFURTRANSFERASE MOCS3"/>
    <property type="match status" value="1"/>
</dbReference>
<name>A0ABR5S6N6_9MICO</name>
<proteinExistence type="predicted"/>
<sequence>MTSNPVPETADQLTERYSRHALLRGFGEQGQANLAKARILVIGAGGLGSPALLYLAAAGVGTLGIIDPDTVDLSNLQRQVVHTTASVGMSKVSSAAATLRALNPNVDVVTYGDALTSENALDLLSQYDVVVDGADSFAARYLTSDAATIIGIPHVWGSVHEYSGQVSVFDAAGPNYRDLFPIAPPPEFAPTCSEAGVLGALCGVIGTTMAMEAIKLLTGVGQTLRGRLAIYDAETARWRELAIPVDDTRERVTALGDYQDVCAVIPSQILTIEETVLRARLGSTAVVLDVRTPREFAEGHIPGTVNVPLDTFAEHVGEYAMPGDQLVLVCQRGQRSRAAGEIAMDAGFLNVESFAGGLDAWSGTTVQTNLETTA</sequence>
<dbReference type="InterPro" id="IPR035985">
    <property type="entry name" value="Ubiquitin-activating_enz"/>
</dbReference>
<dbReference type="Proteomes" id="UP000078335">
    <property type="component" value="Unassembled WGS sequence"/>
</dbReference>
<dbReference type="RefSeq" id="WP_058728745.1">
    <property type="nucleotide sequence ID" value="NZ_LDRB01000032.1"/>
</dbReference>
<dbReference type="Pfam" id="PF00899">
    <property type="entry name" value="ThiF"/>
    <property type="match status" value="1"/>
</dbReference>
<protein>
    <recommendedName>
        <fullName evidence="1">Rhodanese domain-containing protein</fullName>
    </recommendedName>
</protein>
<dbReference type="PROSITE" id="PS50206">
    <property type="entry name" value="RHODANESE_3"/>
    <property type="match status" value="1"/>
</dbReference>
<dbReference type="NCBIfam" id="NF004281">
    <property type="entry name" value="PRK05690.1"/>
    <property type="match status" value="1"/>
</dbReference>
<comment type="caution">
    <text evidence="2">The sequence shown here is derived from an EMBL/GenBank/DDBJ whole genome shotgun (WGS) entry which is preliminary data.</text>
</comment>
<dbReference type="PANTHER" id="PTHR10953">
    <property type="entry name" value="UBIQUITIN-ACTIVATING ENZYME E1"/>
    <property type="match status" value="1"/>
</dbReference>
<evidence type="ECO:0000313" key="3">
    <source>
        <dbReference type="Proteomes" id="UP000078335"/>
    </source>
</evidence>
<feature type="domain" description="Rhodanese" evidence="1">
    <location>
        <begin position="281"/>
        <end position="366"/>
    </location>
</feature>
<dbReference type="SUPFAM" id="SSF69572">
    <property type="entry name" value="Activating enzymes of the ubiquitin-like proteins"/>
    <property type="match status" value="1"/>
</dbReference>
<dbReference type="SMART" id="SM00450">
    <property type="entry name" value="RHOD"/>
    <property type="match status" value="1"/>
</dbReference>
<evidence type="ECO:0000313" key="2">
    <source>
        <dbReference type="EMBL" id="KTR40390.1"/>
    </source>
</evidence>
<dbReference type="InterPro" id="IPR000594">
    <property type="entry name" value="ThiF_NAD_FAD-bd"/>
</dbReference>
<dbReference type="EMBL" id="LDRB01000032">
    <property type="protein sequence ID" value="KTR40390.1"/>
    <property type="molecule type" value="Genomic_DNA"/>
</dbReference>
<gene>
    <name evidence="2" type="ORF">NS263_07965</name>
</gene>
<keyword evidence="3" id="KW-1185">Reference proteome</keyword>
<dbReference type="Gene3D" id="3.40.250.10">
    <property type="entry name" value="Rhodanese-like domain"/>
    <property type="match status" value="1"/>
</dbReference>